<dbReference type="InterPro" id="IPR049349">
    <property type="entry name" value="DUF2264_N"/>
</dbReference>
<dbReference type="PANTHER" id="PTHR35339:SF3">
    <property type="entry name" value="DUF2264 DOMAIN-CONTAINING PROTEIN"/>
    <property type="match status" value="1"/>
</dbReference>
<dbReference type="RefSeq" id="WP_135874324.1">
    <property type="nucleotide sequence ID" value="NZ_SRSO01000001.1"/>
</dbReference>
<dbReference type="OrthoDB" id="9813465at2"/>
<comment type="caution">
    <text evidence="2">The sequence shown here is derived from an EMBL/GenBank/DDBJ whole genome shotgun (WGS) entry which is preliminary data.</text>
</comment>
<dbReference type="PANTHER" id="PTHR35339">
    <property type="entry name" value="LINALOOL DEHYDRATASE_ISOMERASE DOMAIN-CONTAINING PROTEIN"/>
    <property type="match status" value="1"/>
</dbReference>
<organism evidence="2 3">
    <name type="scientific">Flavivirga rizhaonensis</name>
    <dbReference type="NCBI Taxonomy" id="2559571"/>
    <lineage>
        <taxon>Bacteria</taxon>
        <taxon>Pseudomonadati</taxon>
        <taxon>Bacteroidota</taxon>
        <taxon>Flavobacteriia</taxon>
        <taxon>Flavobacteriales</taxon>
        <taxon>Flavobacteriaceae</taxon>
        <taxon>Flavivirga</taxon>
    </lineage>
</organism>
<sequence>MIKLFKNIVYGSFLILFVACNAQKEDSGDVLQTGAEDREYCIKLMQKIVDPVLIAVGEQKLNEVLPRKDWETSNKRCDIRTTNIQAVGRTLSGLSPWLSLGTDNTKEGKLRAKYIDLSLSALINITDPTSTDYLFDKDSETYERIVHNAYLAYPLLIATKQLWEPLTTQQKNNVINALKSHRKYKPFENNWLLFASVIEAAIWKLTGECDMEKLEYGINKHMEWYVGDGIYGDGHQFHWDYYNSYVIHPLLLEILKVCKEKNHPLKELFPVELGRAKRYAEIQEHLISPEGTFPVIGRSGVYRIAAFQLLGYVAYRNELPSILAPGSTRAALMAVTKRMMEVSGTFDENGWLNAGVVGKQLNARDVYTVTGALYMCTMGLTHLGLPANDPFWTQPSGKWFQQKVWDGDDIPKQHEYYGK</sequence>
<proteinExistence type="predicted"/>
<evidence type="ECO:0000259" key="1">
    <source>
        <dbReference type="Pfam" id="PF10022"/>
    </source>
</evidence>
<name>A0A4S1E217_9FLAO</name>
<accession>A0A4S1E217</accession>
<feature type="domain" description="DUF2264" evidence="1">
    <location>
        <begin position="37"/>
        <end position="399"/>
    </location>
</feature>
<dbReference type="InterPro" id="IPR016624">
    <property type="entry name" value="UCP014753"/>
</dbReference>
<reference evidence="2 3" key="1">
    <citation type="submission" date="2019-04" db="EMBL/GenBank/DDBJ databases">
        <authorList>
            <person name="Liu A."/>
        </authorList>
    </citation>
    <scope>NUCLEOTIDE SEQUENCE [LARGE SCALE GENOMIC DNA]</scope>
    <source>
        <strain evidence="2 3">RZ03</strain>
    </source>
</reference>
<dbReference type="Pfam" id="PF10022">
    <property type="entry name" value="DUF2264"/>
    <property type="match status" value="1"/>
</dbReference>
<dbReference type="AlphaFoldDB" id="A0A4S1E217"/>
<dbReference type="PROSITE" id="PS51257">
    <property type="entry name" value="PROKAR_LIPOPROTEIN"/>
    <property type="match status" value="1"/>
</dbReference>
<evidence type="ECO:0000313" key="2">
    <source>
        <dbReference type="EMBL" id="TGV04610.1"/>
    </source>
</evidence>
<evidence type="ECO:0000313" key="3">
    <source>
        <dbReference type="Proteomes" id="UP000307602"/>
    </source>
</evidence>
<dbReference type="Proteomes" id="UP000307602">
    <property type="component" value="Unassembled WGS sequence"/>
</dbReference>
<dbReference type="PIRSF" id="PIRSF014753">
    <property type="entry name" value="UCP014753"/>
    <property type="match status" value="1"/>
</dbReference>
<keyword evidence="3" id="KW-1185">Reference proteome</keyword>
<protein>
    <submittedName>
        <fullName evidence="2">DUF2264 domain-containing protein</fullName>
    </submittedName>
</protein>
<gene>
    <name evidence="2" type="ORF">EM932_00345</name>
</gene>
<dbReference type="EMBL" id="SRSO01000001">
    <property type="protein sequence ID" value="TGV04610.1"/>
    <property type="molecule type" value="Genomic_DNA"/>
</dbReference>